<feature type="domain" description="GGDEF" evidence="2">
    <location>
        <begin position="427"/>
        <end position="558"/>
    </location>
</feature>
<dbReference type="Gene3D" id="3.30.70.270">
    <property type="match status" value="1"/>
</dbReference>
<dbReference type="SMART" id="SM00052">
    <property type="entry name" value="EAL"/>
    <property type="match status" value="1"/>
</dbReference>
<dbReference type="InterPro" id="IPR050706">
    <property type="entry name" value="Cyclic-di-GMP_PDE-like"/>
</dbReference>
<gene>
    <name evidence="3" type="ORF">ACGRQ9_15025</name>
</gene>
<dbReference type="Pfam" id="PF22673">
    <property type="entry name" value="MCP-like_PDC_1"/>
    <property type="match status" value="1"/>
</dbReference>
<keyword evidence="4" id="KW-1185">Reference proteome</keyword>
<evidence type="ECO:0000313" key="3">
    <source>
        <dbReference type="EMBL" id="MFH0266757.1"/>
    </source>
</evidence>
<accession>A0ABW7IYL6</accession>
<evidence type="ECO:0000259" key="2">
    <source>
        <dbReference type="PROSITE" id="PS50887"/>
    </source>
</evidence>
<dbReference type="InterPro" id="IPR043128">
    <property type="entry name" value="Rev_trsase/Diguanyl_cyclase"/>
</dbReference>
<proteinExistence type="predicted"/>
<dbReference type="PANTHER" id="PTHR33121:SF70">
    <property type="entry name" value="SIGNALING PROTEIN YKOW"/>
    <property type="match status" value="1"/>
</dbReference>
<dbReference type="Proteomes" id="UP001607151">
    <property type="component" value="Unassembled WGS sequence"/>
</dbReference>
<evidence type="ECO:0000259" key="1">
    <source>
        <dbReference type="PROSITE" id="PS50883"/>
    </source>
</evidence>
<dbReference type="SUPFAM" id="SSF141868">
    <property type="entry name" value="EAL domain-like"/>
    <property type="match status" value="1"/>
</dbReference>
<dbReference type="Pfam" id="PF00563">
    <property type="entry name" value="EAL"/>
    <property type="match status" value="1"/>
</dbReference>
<dbReference type="PROSITE" id="PS50883">
    <property type="entry name" value="EAL"/>
    <property type="match status" value="1"/>
</dbReference>
<dbReference type="EMBL" id="JBIHSN010000003">
    <property type="protein sequence ID" value="MFH0266757.1"/>
    <property type="molecule type" value="Genomic_DNA"/>
</dbReference>
<protein>
    <submittedName>
        <fullName evidence="3">EAL domain-containing protein</fullName>
    </submittedName>
</protein>
<reference evidence="3 4" key="1">
    <citation type="submission" date="2024-10" db="EMBL/GenBank/DDBJ databases">
        <authorList>
            <person name="Yibar A."/>
            <person name="Saticioglu I.B."/>
            <person name="Duman M."/>
            <person name="Ajmi N."/>
            <person name="Gurler F."/>
            <person name="Ay H."/>
            <person name="Onuk E."/>
            <person name="Guler S."/>
            <person name="Romalde J.L."/>
        </authorList>
    </citation>
    <scope>NUCLEOTIDE SEQUENCE [LARGE SCALE GENOMIC DNA]</scope>
    <source>
        <strain evidence="3 4">14-MA-B</strain>
    </source>
</reference>
<dbReference type="SUPFAM" id="SSF55073">
    <property type="entry name" value="Nucleotide cyclase"/>
    <property type="match status" value="1"/>
</dbReference>
<name>A0ABW7IYL6_9VIBR</name>
<dbReference type="CDD" id="cd01948">
    <property type="entry name" value="EAL"/>
    <property type="match status" value="1"/>
</dbReference>
<dbReference type="PROSITE" id="PS50887">
    <property type="entry name" value="GGDEF"/>
    <property type="match status" value="1"/>
</dbReference>
<organism evidence="3 4">
    <name type="scientific">Vibrio rumoiensis</name>
    <dbReference type="NCBI Taxonomy" id="76258"/>
    <lineage>
        <taxon>Bacteria</taxon>
        <taxon>Pseudomonadati</taxon>
        <taxon>Pseudomonadota</taxon>
        <taxon>Gammaproteobacteria</taxon>
        <taxon>Vibrionales</taxon>
        <taxon>Vibrionaceae</taxon>
        <taxon>Vibrio</taxon>
    </lineage>
</organism>
<dbReference type="Gene3D" id="3.30.450.20">
    <property type="entry name" value="PAS domain"/>
    <property type="match status" value="1"/>
</dbReference>
<dbReference type="InterPro" id="IPR035919">
    <property type="entry name" value="EAL_sf"/>
</dbReference>
<comment type="caution">
    <text evidence="3">The sequence shown here is derived from an EMBL/GenBank/DDBJ whole genome shotgun (WGS) entry which is preliminary data.</text>
</comment>
<dbReference type="InterPro" id="IPR001633">
    <property type="entry name" value="EAL_dom"/>
</dbReference>
<evidence type="ECO:0000313" key="4">
    <source>
        <dbReference type="Proteomes" id="UP001607151"/>
    </source>
</evidence>
<sequence>MIILLLSGFFDGIMKHVLGDMSKQLVTSKSDLASQQIEAYINKPFQAATLLSRSLSSKDILSPEFIKDELSQILKNDFTGENDISRIGYASIKGDYIALSRISDNNRFRLIETAPNNQYQLVTYQGESNASPVLKTVENYHLLKRDWFIQASQQMTPFWSLPYLHISEDKGMVMTYRTPVFNRQGQFIGVINVDINPDTLSHYLDSIDENHNLHIIVAGQQQIVAASDTRSLSNITMPPLSLDNNKVTLPQLSDSKTLNEIIPSHIWTPQKGNIPYTVYQGNTKYWVQARALTDHDHLLNWNLLTITPAALPSHLFTQSSKTMMLTIIFIVSFGLTGCAWMLIRFLTPLKAIAEQARLLGQTKHIKWLPQSDKRLFPEIAELEQELINASDIINHALQTQKKLIEEDASTKLPTFAGLLAQKDLYTERQLSGLIRLANYPTMANTLGKAYAEQFLIDFIDILRDALPVGTSLSRVRVDILAATFPGVYGHQTIQILAKNLQDLFFNVSREHDHVFTGNIGLIHQELNSENLQNTLLNASLALHQAQQKGNGFLEIFEPWMHNESMDNLRLHDQLRDGIRNQEFHLVLQPIVNLDDSQNCVEAECLIRWQTEERGFIPPDKFIAIAEKTGLIVPLGRWIIEKACQELATFIERGAPRNFKLHINIASLQFCQPNFTEHLLDCVQRYHLTHNNICLEITESTMLTDMENVAKVLHSLQRSGISIAIDDFGSGYSSLSYLHNLPFDTLKIDRSFVSDMLSNKKNEAVIASVLNLARNFNVPLIAEGIETKEMSAKLYQMGCEKVQGYYFGRPLKFSEWHPSNGAFKLELEA</sequence>
<dbReference type="InterPro" id="IPR000160">
    <property type="entry name" value="GGDEF_dom"/>
</dbReference>
<dbReference type="CDD" id="cd12913">
    <property type="entry name" value="PDC1_MCP_like"/>
    <property type="match status" value="1"/>
</dbReference>
<dbReference type="PANTHER" id="PTHR33121">
    <property type="entry name" value="CYCLIC DI-GMP PHOSPHODIESTERASE PDEF"/>
    <property type="match status" value="1"/>
</dbReference>
<dbReference type="InterPro" id="IPR029787">
    <property type="entry name" value="Nucleotide_cyclase"/>
</dbReference>
<dbReference type="RefSeq" id="WP_394608409.1">
    <property type="nucleotide sequence ID" value="NZ_JBIHSJ010000004.1"/>
</dbReference>
<dbReference type="Gene3D" id="3.20.20.450">
    <property type="entry name" value="EAL domain"/>
    <property type="match status" value="1"/>
</dbReference>
<feature type="domain" description="EAL" evidence="1">
    <location>
        <begin position="567"/>
        <end position="823"/>
    </location>
</feature>